<gene>
    <name evidence="1" type="ORF">EVA_12452</name>
</gene>
<sequence length="34" mass="3700">MFAASISFKVLFVCAIWSATIWISVACPWAPPEG</sequence>
<evidence type="ECO:0000313" key="1">
    <source>
        <dbReference type="EMBL" id="EJW99439.1"/>
    </source>
</evidence>
<proteinExistence type="predicted"/>
<accession>J9GIR9</accession>
<dbReference type="AlphaFoldDB" id="J9GIR9"/>
<comment type="caution">
    <text evidence="1">The sequence shown here is derived from an EMBL/GenBank/DDBJ whole genome shotgun (WGS) entry which is preliminary data.</text>
</comment>
<dbReference type="EMBL" id="AMCI01003802">
    <property type="protein sequence ID" value="EJW99439.1"/>
    <property type="molecule type" value="Genomic_DNA"/>
</dbReference>
<organism evidence="1">
    <name type="scientific">gut metagenome</name>
    <dbReference type="NCBI Taxonomy" id="749906"/>
    <lineage>
        <taxon>unclassified sequences</taxon>
        <taxon>metagenomes</taxon>
        <taxon>organismal metagenomes</taxon>
    </lineage>
</organism>
<name>J9GIR9_9ZZZZ</name>
<reference evidence="1" key="1">
    <citation type="journal article" date="2012" name="PLoS ONE">
        <title>Gene sets for utilization of primary and secondary nutrition supplies in the distal gut of endangered iberian lynx.</title>
        <authorList>
            <person name="Alcaide M."/>
            <person name="Messina E."/>
            <person name="Richter M."/>
            <person name="Bargiela R."/>
            <person name="Peplies J."/>
            <person name="Huws S.A."/>
            <person name="Newbold C.J."/>
            <person name="Golyshin P.N."/>
            <person name="Simon M.A."/>
            <person name="Lopez G."/>
            <person name="Yakimov M.M."/>
            <person name="Ferrer M."/>
        </authorList>
    </citation>
    <scope>NUCLEOTIDE SEQUENCE</scope>
</reference>
<protein>
    <submittedName>
        <fullName evidence="1">Uncharacterized protein</fullName>
    </submittedName>
</protein>